<comment type="catalytic activity">
    <reaction evidence="9">
        <text>(S)-cystathionine ketimine + NADPH + 2 H(+) = (3R,5S)-2,3,5,6,7-pentahydro-1,4-thiazepine-3,5-dicarboxylate + NADP(+)</text>
        <dbReference type="Rhea" id="RHEA:68036"/>
        <dbReference type="ChEBI" id="CHEBI:15378"/>
        <dbReference type="ChEBI" id="CHEBI:57783"/>
        <dbReference type="ChEBI" id="CHEBI:58349"/>
        <dbReference type="ChEBI" id="CHEBI:176808"/>
        <dbReference type="ChEBI" id="CHEBI:176810"/>
    </reaction>
    <physiologicalReaction direction="left-to-right" evidence="9">
        <dbReference type="Rhea" id="RHEA:68037"/>
    </physiologicalReaction>
</comment>
<dbReference type="FunFam" id="3.40.50.720:FF:000241">
    <property type="entry name" value="ketimine reductase mu-crystallin"/>
    <property type="match status" value="1"/>
</dbReference>
<dbReference type="GO" id="GO:0050241">
    <property type="term" value="F:pyrroline-2-carboxylate reductase activity"/>
    <property type="evidence" value="ECO:0007669"/>
    <property type="project" value="UniProtKB-EC"/>
</dbReference>
<dbReference type="GO" id="GO:0047127">
    <property type="term" value="F:thiomorpholine-carboxylate dehydrogenase activity"/>
    <property type="evidence" value="ECO:0007669"/>
    <property type="project" value="UniProtKB-EC"/>
</dbReference>
<dbReference type="InterPro" id="IPR036291">
    <property type="entry name" value="NAD(P)-bd_dom_sf"/>
</dbReference>
<evidence type="ECO:0000256" key="6">
    <source>
        <dbReference type="ARBA" id="ARBA00093197"/>
    </source>
</evidence>
<comment type="subunit">
    <text evidence="15">Homodimer. Binds the thyroid hormone triiodothyronine (T3); T3 binding inhibits enzymatic activity.</text>
</comment>
<dbReference type="GO" id="GO:0042562">
    <property type="term" value="F:hormone binding"/>
    <property type="evidence" value="ECO:0007669"/>
    <property type="project" value="TreeGrafter"/>
</dbReference>
<dbReference type="Proteomes" id="UP000005408">
    <property type="component" value="Unassembled WGS sequence"/>
</dbReference>
<accession>A0A8W8IKI0</accession>
<organism evidence="18 19">
    <name type="scientific">Magallana gigas</name>
    <name type="common">Pacific oyster</name>
    <name type="synonym">Crassostrea gigas</name>
    <dbReference type="NCBI Taxonomy" id="29159"/>
    <lineage>
        <taxon>Eukaryota</taxon>
        <taxon>Metazoa</taxon>
        <taxon>Spiralia</taxon>
        <taxon>Lophotrochozoa</taxon>
        <taxon>Mollusca</taxon>
        <taxon>Bivalvia</taxon>
        <taxon>Autobranchia</taxon>
        <taxon>Pteriomorphia</taxon>
        <taxon>Ostreida</taxon>
        <taxon>Ostreoidea</taxon>
        <taxon>Ostreidae</taxon>
        <taxon>Magallana</taxon>
    </lineage>
</organism>
<comment type="catalytic activity">
    <reaction evidence="10">
        <text>(R)-lanthionine ketimine + NADPH + 2 H(+) = (3R,5R)-1,4-thiomorpholine-3,5-dicarboxylate + NADP(+)</text>
        <dbReference type="Rhea" id="RHEA:68040"/>
        <dbReference type="ChEBI" id="CHEBI:15378"/>
        <dbReference type="ChEBI" id="CHEBI:57783"/>
        <dbReference type="ChEBI" id="CHEBI:58349"/>
        <dbReference type="ChEBI" id="CHEBI:176891"/>
        <dbReference type="ChEBI" id="CHEBI:176892"/>
    </reaction>
    <physiologicalReaction direction="left-to-right" evidence="10">
        <dbReference type="Rhea" id="RHEA:68041"/>
    </physiologicalReaction>
</comment>
<dbReference type="Pfam" id="PF02423">
    <property type="entry name" value="OCD_Mu_crystall"/>
    <property type="match status" value="1"/>
</dbReference>
<dbReference type="EC" id="1.5.1.25" evidence="2"/>
<dbReference type="GO" id="GO:0005737">
    <property type="term" value="C:cytoplasm"/>
    <property type="evidence" value="ECO:0007669"/>
    <property type="project" value="TreeGrafter"/>
</dbReference>
<reference evidence="18" key="1">
    <citation type="submission" date="2022-08" db="UniProtKB">
        <authorList>
            <consortium name="EnsemblMetazoa"/>
        </authorList>
    </citation>
    <scope>IDENTIFICATION</scope>
    <source>
        <strain evidence="18">05x7-T-G4-1.051#20</strain>
    </source>
</reference>
<comment type="catalytic activity">
    <reaction evidence="12">
        <text>(3R)-1,4-thiomorpholine-3-carboxylate + NADP(+) = 3,4-dehydrothiomorpholine-3-carboxylate + NADPH + 2 H(+)</text>
        <dbReference type="Rhea" id="RHEA:12500"/>
        <dbReference type="ChEBI" id="CHEBI:15378"/>
        <dbReference type="ChEBI" id="CHEBI:57783"/>
        <dbReference type="ChEBI" id="CHEBI:58349"/>
        <dbReference type="ChEBI" id="CHEBI:58517"/>
        <dbReference type="ChEBI" id="CHEBI:176873"/>
        <dbReference type="EC" id="1.5.1.25"/>
    </reaction>
    <physiologicalReaction direction="right-to-left" evidence="12">
        <dbReference type="Rhea" id="RHEA:12502"/>
    </physiologicalReaction>
</comment>
<evidence type="ECO:0000256" key="14">
    <source>
        <dbReference type="ARBA" id="ARBA00093273"/>
    </source>
</evidence>
<dbReference type="InterPro" id="IPR023401">
    <property type="entry name" value="ODC_N"/>
</dbReference>
<comment type="catalytic activity">
    <reaction evidence="5">
        <text>L-pipecolate + NAD(+) = Delta(1)-piperideine-2-carboxylate + NADH + H(+)</text>
        <dbReference type="Rhea" id="RHEA:30807"/>
        <dbReference type="ChEBI" id="CHEBI:15378"/>
        <dbReference type="ChEBI" id="CHEBI:57540"/>
        <dbReference type="ChEBI" id="CHEBI:57945"/>
        <dbReference type="ChEBI" id="CHEBI:61185"/>
        <dbReference type="ChEBI" id="CHEBI:77631"/>
        <dbReference type="EC" id="1.5.1.1"/>
    </reaction>
    <physiologicalReaction direction="right-to-left" evidence="5">
        <dbReference type="Rhea" id="RHEA:30809"/>
    </physiologicalReaction>
</comment>
<evidence type="ECO:0000256" key="9">
    <source>
        <dbReference type="ARBA" id="ARBA00093227"/>
    </source>
</evidence>
<dbReference type="EC" id="1.5.1.1" evidence="16"/>
<dbReference type="PIRSF" id="PIRSF001439">
    <property type="entry name" value="CryM"/>
    <property type="match status" value="1"/>
</dbReference>
<dbReference type="PANTHER" id="PTHR13812">
    <property type="entry name" value="KETIMINE REDUCTASE MU-CRYSTALLIN"/>
    <property type="match status" value="1"/>
</dbReference>
<dbReference type="EnsemblMetazoa" id="G1473.4">
    <property type="protein sequence ID" value="G1473.4:cds"/>
    <property type="gene ID" value="G1473"/>
</dbReference>
<comment type="catalytic activity">
    <reaction evidence="6">
        <text>Delta(2)-thiazoline-2-carboxylate + NADPH + 2 H(+) = L-thiazolidine-2-carboxylate + NADP(+)</text>
        <dbReference type="Rhea" id="RHEA:68072"/>
        <dbReference type="ChEBI" id="CHEBI:15378"/>
        <dbReference type="ChEBI" id="CHEBI:57783"/>
        <dbReference type="ChEBI" id="CHEBI:58349"/>
        <dbReference type="ChEBI" id="CHEBI:176895"/>
        <dbReference type="ChEBI" id="CHEBI:176896"/>
    </reaction>
    <physiologicalReaction direction="left-to-right" evidence="6">
        <dbReference type="Rhea" id="RHEA:68073"/>
    </physiologicalReaction>
</comment>
<evidence type="ECO:0000256" key="3">
    <source>
        <dbReference type="ARBA" id="ARBA00015173"/>
    </source>
</evidence>
<dbReference type="EnsemblMetazoa" id="G1473.2">
    <property type="protein sequence ID" value="G1473.2:cds"/>
    <property type="gene ID" value="G1473"/>
</dbReference>
<evidence type="ECO:0000256" key="10">
    <source>
        <dbReference type="ARBA" id="ARBA00093248"/>
    </source>
</evidence>
<dbReference type="Gene3D" id="3.40.50.720">
    <property type="entry name" value="NAD(P)-binding Rossmann-like Domain"/>
    <property type="match status" value="1"/>
</dbReference>
<evidence type="ECO:0000256" key="15">
    <source>
        <dbReference type="ARBA" id="ARBA00093567"/>
    </source>
</evidence>
<comment type="catalytic activity">
    <reaction evidence="14">
        <text>L-pipecolate + NADP(+) = Delta(1)-piperideine-2-carboxylate + NADPH + H(+)</text>
        <dbReference type="Rhea" id="RHEA:12524"/>
        <dbReference type="ChEBI" id="CHEBI:15378"/>
        <dbReference type="ChEBI" id="CHEBI:57783"/>
        <dbReference type="ChEBI" id="CHEBI:58349"/>
        <dbReference type="ChEBI" id="CHEBI:61185"/>
        <dbReference type="ChEBI" id="CHEBI:77631"/>
        <dbReference type="EC" id="1.5.1.1"/>
    </reaction>
    <physiologicalReaction direction="right-to-left" evidence="14">
        <dbReference type="Rhea" id="RHEA:12526"/>
    </physiologicalReaction>
</comment>
<evidence type="ECO:0000313" key="19">
    <source>
        <dbReference type="Proteomes" id="UP000005408"/>
    </source>
</evidence>
<keyword evidence="19" id="KW-1185">Reference proteome</keyword>
<evidence type="ECO:0000256" key="8">
    <source>
        <dbReference type="ARBA" id="ARBA00093226"/>
    </source>
</evidence>
<comment type="catalytic activity">
    <reaction evidence="11">
        <text>(S)-cystathionine ketimine + NADH + 2 H(+) = (3R,5S)-2,3,5,6,7-pentahydro-1,4-thiazepine-3,5-dicarboxylate + NAD(+)</text>
        <dbReference type="Rhea" id="RHEA:68032"/>
        <dbReference type="ChEBI" id="CHEBI:15378"/>
        <dbReference type="ChEBI" id="CHEBI:57540"/>
        <dbReference type="ChEBI" id="CHEBI:57945"/>
        <dbReference type="ChEBI" id="CHEBI:176808"/>
        <dbReference type="ChEBI" id="CHEBI:176810"/>
    </reaction>
    <physiologicalReaction direction="left-to-right" evidence="11">
        <dbReference type="Rhea" id="RHEA:68033"/>
    </physiologicalReaction>
</comment>
<evidence type="ECO:0000256" key="1">
    <source>
        <dbReference type="ARBA" id="ARBA00008903"/>
    </source>
</evidence>
<evidence type="ECO:0000256" key="2">
    <source>
        <dbReference type="ARBA" id="ARBA00012883"/>
    </source>
</evidence>
<name>A0A8W8IKI0_MAGGI</name>
<evidence type="ECO:0000256" key="11">
    <source>
        <dbReference type="ARBA" id="ARBA00093250"/>
    </source>
</evidence>
<dbReference type="PANTHER" id="PTHR13812:SF19">
    <property type="entry name" value="KETIMINE REDUCTASE MU-CRYSTALLIN"/>
    <property type="match status" value="1"/>
</dbReference>
<protein>
    <recommendedName>
        <fullName evidence="3">Ketimine reductase mu-crystallin</fullName>
        <ecNumber evidence="16">1.5.1.1</ecNumber>
        <ecNumber evidence="2">1.5.1.25</ecNumber>
    </recommendedName>
    <alternativeName>
        <fullName evidence="17">1-piperideine-2-carboxylate/1-pyrroline-2-carboxylate reductase</fullName>
    </alternativeName>
    <alternativeName>
        <fullName evidence="4">NADP-regulated thyroid-hormone-binding protein</fullName>
    </alternativeName>
</protein>
<comment type="similarity">
    <text evidence="1">Belongs to the ornithine cyclodeaminase/mu-crystallin family.</text>
</comment>
<dbReference type="OMA" id="VKIVNVH"/>
<evidence type="ECO:0000313" key="18">
    <source>
        <dbReference type="EnsemblMetazoa" id="G1473.2:cds"/>
    </source>
</evidence>
<comment type="catalytic activity">
    <reaction evidence="8">
        <text>(3R)-1,4-thiomorpholine-3-carboxylate + NAD(+) = 3,4-dehydrothiomorpholine-3-carboxylate + NADH + 2 H(+)</text>
        <dbReference type="Rhea" id="RHEA:12504"/>
        <dbReference type="ChEBI" id="CHEBI:15378"/>
        <dbReference type="ChEBI" id="CHEBI:57540"/>
        <dbReference type="ChEBI" id="CHEBI:57945"/>
        <dbReference type="ChEBI" id="CHEBI:58517"/>
        <dbReference type="ChEBI" id="CHEBI:176873"/>
        <dbReference type="EC" id="1.5.1.25"/>
    </reaction>
    <physiologicalReaction direction="right-to-left" evidence="8">
        <dbReference type="Rhea" id="RHEA:12506"/>
    </physiologicalReaction>
</comment>
<evidence type="ECO:0000256" key="5">
    <source>
        <dbReference type="ARBA" id="ARBA00093190"/>
    </source>
</evidence>
<evidence type="ECO:0000256" key="7">
    <source>
        <dbReference type="ARBA" id="ARBA00093203"/>
    </source>
</evidence>
<evidence type="ECO:0000256" key="13">
    <source>
        <dbReference type="ARBA" id="ARBA00093264"/>
    </source>
</evidence>
<evidence type="ECO:0000256" key="16">
    <source>
        <dbReference type="ARBA" id="ARBA00093598"/>
    </source>
</evidence>
<dbReference type="OrthoDB" id="41492at2759"/>
<proteinExistence type="inferred from homology"/>
<dbReference type="InterPro" id="IPR003462">
    <property type="entry name" value="ODC_Mu_crystall"/>
</dbReference>
<sequence length="302" mass="32660">MDIKFIPAEDVKRVLHFSELIPQMESALKKFSSKNVEQPVRSIVSVKEANGFLGVMPAYSSTDQALAVKLVTFYPQNTDVPTHNAIIAVFNSHNGIPEVIMDGEVITTMRTAAVSAVATKYLAAGDASTLAVLGSGVQARSHIQALSSIRSFKKINIWSRTKKNAEKLAGEVGGTAYDSVQEAVKDADVIVTVTSSSTPVLMKDWVKPGTHVNAVGACRPDWQEIDPDLMRSSVLYVDSREAAMKESGDVILSKADIFAELGEMVLGVKEAEVQKTTVFKSLGLAIEDVMSAKLVQQLMKMN</sequence>
<comment type="catalytic activity">
    <reaction evidence="7">
        <text>L-proline + NADP(+) = 1-pyrroline-2-carboxylate + NADPH + H(+)</text>
        <dbReference type="Rhea" id="RHEA:20317"/>
        <dbReference type="ChEBI" id="CHEBI:15378"/>
        <dbReference type="ChEBI" id="CHEBI:39785"/>
        <dbReference type="ChEBI" id="CHEBI:57783"/>
        <dbReference type="ChEBI" id="CHEBI:58349"/>
        <dbReference type="ChEBI" id="CHEBI:60039"/>
        <dbReference type="EC" id="1.5.1.1"/>
    </reaction>
    <physiologicalReaction direction="right-to-left" evidence="7">
        <dbReference type="Rhea" id="RHEA:20319"/>
    </physiologicalReaction>
</comment>
<dbReference type="AlphaFoldDB" id="A0A8W8IKI0"/>
<evidence type="ECO:0000256" key="17">
    <source>
        <dbReference type="ARBA" id="ARBA00093650"/>
    </source>
</evidence>
<dbReference type="Gene3D" id="3.30.1780.10">
    <property type="entry name" value="ornithine cyclodeaminase, domain 1"/>
    <property type="match status" value="1"/>
</dbReference>
<dbReference type="SUPFAM" id="SSF51735">
    <property type="entry name" value="NAD(P)-binding Rossmann-fold domains"/>
    <property type="match status" value="1"/>
</dbReference>
<comment type="catalytic activity">
    <reaction evidence="13">
        <text>L-proline + NAD(+) = 1-pyrroline-2-carboxylate + NADH + H(+)</text>
        <dbReference type="Rhea" id="RHEA:20321"/>
        <dbReference type="ChEBI" id="CHEBI:15378"/>
        <dbReference type="ChEBI" id="CHEBI:39785"/>
        <dbReference type="ChEBI" id="CHEBI:57540"/>
        <dbReference type="ChEBI" id="CHEBI:57945"/>
        <dbReference type="ChEBI" id="CHEBI:60039"/>
        <dbReference type="EC" id="1.5.1.1"/>
    </reaction>
    <physiologicalReaction direction="right-to-left" evidence="13">
        <dbReference type="Rhea" id="RHEA:20323"/>
    </physiologicalReaction>
</comment>
<evidence type="ECO:0000256" key="4">
    <source>
        <dbReference type="ARBA" id="ARBA00033420"/>
    </source>
</evidence>
<evidence type="ECO:0000256" key="12">
    <source>
        <dbReference type="ARBA" id="ARBA00093263"/>
    </source>
</evidence>